<dbReference type="GO" id="GO:0000976">
    <property type="term" value="F:transcription cis-regulatory region binding"/>
    <property type="evidence" value="ECO:0007669"/>
    <property type="project" value="TreeGrafter"/>
</dbReference>
<organism evidence="4 5">
    <name type="scientific">Rathayibacter oskolensis</name>
    <dbReference type="NCBI Taxonomy" id="1891671"/>
    <lineage>
        <taxon>Bacteria</taxon>
        <taxon>Bacillati</taxon>
        <taxon>Actinomycetota</taxon>
        <taxon>Actinomycetes</taxon>
        <taxon>Micrococcales</taxon>
        <taxon>Microbacteriaceae</taxon>
        <taxon>Rathayibacter</taxon>
    </lineage>
</organism>
<gene>
    <name evidence="4" type="ORF">SAMN06295885_2168</name>
</gene>
<dbReference type="InterPro" id="IPR009057">
    <property type="entry name" value="Homeodomain-like_sf"/>
</dbReference>
<evidence type="ECO:0000313" key="5">
    <source>
        <dbReference type="Proteomes" id="UP000193711"/>
    </source>
</evidence>
<dbReference type="EMBL" id="FXBM01000002">
    <property type="protein sequence ID" value="SMH43185.1"/>
    <property type="molecule type" value="Genomic_DNA"/>
</dbReference>
<feature type="DNA-binding region" description="H-T-H motif" evidence="2">
    <location>
        <begin position="30"/>
        <end position="49"/>
    </location>
</feature>
<dbReference type="AlphaFoldDB" id="A0A1X7NXZ6"/>
<proteinExistence type="predicted"/>
<dbReference type="Proteomes" id="UP000193711">
    <property type="component" value="Unassembled WGS sequence"/>
</dbReference>
<dbReference type="PROSITE" id="PS50977">
    <property type="entry name" value="HTH_TETR_2"/>
    <property type="match status" value="1"/>
</dbReference>
<evidence type="ECO:0000256" key="2">
    <source>
        <dbReference type="PROSITE-ProRule" id="PRU00335"/>
    </source>
</evidence>
<evidence type="ECO:0000313" key="4">
    <source>
        <dbReference type="EMBL" id="SMH43185.1"/>
    </source>
</evidence>
<dbReference type="InterPro" id="IPR001647">
    <property type="entry name" value="HTH_TetR"/>
</dbReference>
<dbReference type="PANTHER" id="PTHR30055:SF231">
    <property type="entry name" value="TRANSCRIPTIONAL REGULATORY PROTEIN (PROBABLY DEOR-FAMILY)-RELATED"/>
    <property type="match status" value="1"/>
</dbReference>
<accession>A0A1X7NXZ6</accession>
<dbReference type="STRING" id="1891671.SAMN06295885_2168"/>
<dbReference type="Gene3D" id="1.10.357.10">
    <property type="entry name" value="Tetracycline Repressor, domain 2"/>
    <property type="match status" value="1"/>
</dbReference>
<evidence type="ECO:0000256" key="1">
    <source>
        <dbReference type="ARBA" id="ARBA00023125"/>
    </source>
</evidence>
<keyword evidence="1 2" id="KW-0238">DNA-binding</keyword>
<reference evidence="5" key="1">
    <citation type="submission" date="2017-04" db="EMBL/GenBank/DDBJ databases">
        <authorList>
            <person name="Varghese N."/>
            <person name="Submissions S."/>
        </authorList>
    </citation>
    <scope>NUCLEOTIDE SEQUENCE [LARGE SCALE GENOMIC DNA]</scope>
    <source>
        <strain evidence="5">VKM Ac-2121</strain>
    </source>
</reference>
<dbReference type="RefSeq" id="WP_085476616.1">
    <property type="nucleotide sequence ID" value="NZ_FXBM01000002.1"/>
</dbReference>
<protein>
    <submittedName>
        <fullName evidence="4">Transcriptional regulator, TetR family</fullName>
    </submittedName>
</protein>
<feature type="domain" description="HTH tetR-type" evidence="3">
    <location>
        <begin position="7"/>
        <end position="67"/>
    </location>
</feature>
<dbReference type="PANTHER" id="PTHR30055">
    <property type="entry name" value="HTH-TYPE TRANSCRIPTIONAL REGULATOR RUTR"/>
    <property type="match status" value="1"/>
</dbReference>
<dbReference type="GO" id="GO:0003700">
    <property type="term" value="F:DNA-binding transcription factor activity"/>
    <property type="evidence" value="ECO:0007669"/>
    <property type="project" value="TreeGrafter"/>
</dbReference>
<dbReference type="InterPro" id="IPR050109">
    <property type="entry name" value="HTH-type_TetR-like_transc_reg"/>
</dbReference>
<dbReference type="OrthoDB" id="5242433at2"/>
<dbReference type="SUPFAM" id="SSF46689">
    <property type="entry name" value="Homeodomain-like"/>
    <property type="match status" value="1"/>
</dbReference>
<sequence length="214" mass="22818">MRRIPVTQRRAELVDAAVRVIARDGLAAATTRAVVTEAGMPLGAFHYSFASRDELVSAVIEQVTDSERLAAILHADHADARPPADIATVLTDGLEGYLALLESSPSGELALLEVALYAVRHDPDAVRAQWAVYRAASEEALAYAAEIAGVRWTRPVAELAHSLSRSLDGLTLTWLADRDSEAARAYIAFTATALAALSVPALTVPATDPASHRR</sequence>
<dbReference type="Pfam" id="PF00440">
    <property type="entry name" value="TetR_N"/>
    <property type="match status" value="1"/>
</dbReference>
<name>A0A1X7NXZ6_9MICO</name>
<evidence type="ECO:0000259" key="3">
    <source>
        <dbReference type="PROSITE" id="PS50977"/>
    </source>
</evidence>
<keyword evidence="5" id="KW-1185">Reference proteome</keyword>